<keyword evidence="3" id="KW-1185">Reference proteome</keyword>
<reference evidence="2" key="1">
    <citation type="journal article" date="2020" name="Fungal Divers.">
        <title>Resolving the Mortierellaceae phylogeny through synthesis of multi-gene phylogenetics and phylogenomics.</title>
        <authorList>
            <person name="Vandepol N."/>
            <person name="Liber J."/>
            <person name="Desiro A."/>
            <person name="Na H."/>
            <person name="Kennedy M."/>
            <person name="Barry K."/>
            <person name="Grigoriev I.V."/>
            <person name="Miller A.N."/>
            <person name="O'Donnell K."/>
            <person name="Stajich J.E."/>
            <person name="Bonito G."/>
        </authorList>
    </citation>
    <scope>NUCLEOTIDE SEQUENCE</scope>
    <source>
        <strain evidence="2">NRRL 28262</strain>
    </source>
</reference>
<feature type="non-terminal residue" evidence="2">
    <location>
        <position position="1"/>
    </location>
</feature>
<proteinExistence type="predicted"/>
<feature type="region of interest" description="Disordered" evidence="1">
    <location>
        <begin position="88"/>
        <end position="115"/>
    </location>
</feature>
<accession>A0AAD4H256</accession>
<evidence type="ECO:0000256" key="1">
    <source>
        <dbReference type="SAM" id="MobiDB-lite"/>
    </source>
</evidence>
<dbReference type="EMBL" id="JAAAIL010002094">
    <property type="protein sequence ID" value="KAG0260610.1"/>
    <property type="molecule type" value="Genomic_DNA"/>
</dbReference>
<evidence type="ECO:0000313" key="2">
    <source>
        <dbReference type="EMBL" id="KAG0260610.1"/>
    </source>
</evidence>
<evidence type="ECO:0000313" key="3">
    <source>
        <dbReference type="Proteomes" id="UP001194580"/>
    </source>
</evidence>
<name>A0AAD4H256_9FUNG</name>
<sequence>EFGFVNLKHAKFAYETLISSSRLRGDRRQALLATYEVFTRNRLQSFWSKHLLKMGKRETKTSLGIAVTKSARVVQTASAREIANTAKLLEDGGDDQDEPAYALKSKRKTEGSVVN</sequence>
<protein>
    <submittedName>
        <fullName evidence="2">Uncharacterized protein</fullName>
    </submittedName>
</protein>
<dbReference type="Proteomes" id="UP001194580">
    <property type="component" value="Unassembled WGS sequence"/>
</dbReference>
<dbReference type="AlphaFoldDB" id="A0AAD4H256"/>
<organism evidence="2 3">
    <name type="scientific">Linnemannia exigua</name>
    <dbReference type="NCBI Taxonomy" id="604196"/>
    <lineage>
        <taxon>Eukaryota</taxon>
        <taxon>Fungi</taxon>
        <taxon>Fungi incertae sedis</taxon>
        <taxon>Mucoromycota</taxon>
        <taxon>Mortierellomycotina</taxon>
        <taxon>Mortierellomycetes</taxon>
        <taxon>Mortierellales</taxon>
        <taxon>Mortierellaceae</taxon>
        <taxon>Linnemannia</taxon>
    </lineage>
</organism>
<gene>
    <name evidence="2" type="ORF">BGZ95_004392</name>
</gene>
<comment type="caution">
    <text evidence="2">The sequence shown here is derived from an EMBL/GenBank/DDBJ whole genome shotgun (WGS) entry which is preliminary data.</text>
</comment>